<evidence type="ECO:0000313" key="4">
    <source>
        <dbReference type="WBParaSite" id="nRc.2.0.1.t05880-RA"/>
    </source>
</evidence>
<dbReference type="WBParaSite" id="nRc.2.0.1.t05880-RA">
    <property type="protein sequence ID" value="nRc.2.0.1.t05880-RA"/>
    <property type="gene ID" value="nRc.2.0.1.g05880"/>
</dbReference>
<evidence type="ECO:0000256" key="1">
    <source>
        <dbReference type="ARBA" id="ARBA00022837"/>
    </source>
</evidence>
<dbReference type="InterPro" id="IPR011992">
    <property type="entry name" value="EF-hand-dom_pair"/>
</dbReference>
<keyword evidence="2" id="KW-1133">Transmembrane helix</keyword>
<keyword evidence="2" id="KW-0812">Transmembrane</keyword>
<dbReference type="InterPro" id="IPR018247">
    <property type="entry name" value="EF_Hand_1_Ca_BS"/>
</dbReference>
<feature type="transmembrane region" description="Helical" evidence="2">
    <location>
        <begin position="12"/>
        <end position="34"/>
    </location>
</feature>
<keyword evidence="2" id="KW-0472">Membrane</keyword>
<protein>
    <submittedName>
        <fullName evidence="4">EF-hand domain-containing protein</fullName>
    </submittedName>
</protein>
<organism evidence="3 4">
    <name type="scientific">Romanomermis culicivorax</name>
    <name type="common">Nematode worm</name>
    <dbReference type="NCBI Taxonomy" id="13658"/>
    <lineage>
        <taxon>Eukaryota</taxon>
        <taxon>Metazoa</taxon>
        <taxon>Ecdysozoa</taxon>
        <taxon>Nematoda</taxon>
        <taxon>Enoplea</taxon>
        <taxon>Dorylaimia</taxon>
        <taxon>Mermithida</taxon>
        <taxon>Mermithoidea</taxon>
        <taxon>Mermithidae</taxon>
        <taxon>Romanomermis</taxon>
    </lineage>
</organism>
<dbReference type="SUPFAM" id="SSF47473">
    <property type="entry name" value="EF-hand"/>
    <property type="match status" value="1"/>
</dbReference>
<evidence type="ECO:0000256" key="2">
    <source>
        <dbReference type="SAM" id="Phobius"/>
    </source>
</evidence>
<accession>A0A915HVR3</accession>
<keyword evidence="1" id="KW-0106">Calcium</keyword>
<keyword evidence="3" id="KW-1185">Reference proteome</keyword>
<dbReference type="PROSITE" id="PS00018">
    <property type="entry name" value="EF_HAND_1"/>
    <property type="match status" value="1"/>
</dbReference>
<dbReference type="Proteomes" id="UP000887565">
    <property type="component" value="Unplaced"/>
</dbReference>
<dbReference type="Gene3D" id="1.10.238.10">
    <property type="entry name" value="EF-hand"/>
    <property type="match status" value="1"/>
</dbReference>
<proteinExistence type="predicted"/>
<dbReference type="AlphaFoldDB" id="A0A915HVR3"/>
<name>A0A915HVR3_ROMCU</name>
<reference evidence="4" key="1">
    <citation type="submission" date="2022-11" db="UniProtKB">
        <authorList>
            <consortium name="WormBaseParasite"/>
        </authorList>
    </citation>
    <scope>IDENTIFICATION</scope>
</reference>
<sequence>MTMHSAIPTKMGLFIISSVAAGLCCGASLLTVFWNKCRRNANCLTEFQKSKLQHEFKMFFDLDGDGVINWTDFELARNNRNNGLKKRNSYYKESTENH</sequence>
<evidence type="ECO:0000313" key="3">
    <source>
        <dbReference type="Proteomes" id="UP000887565"/>
    </source>
</evidence>